<comment type="caution">
    <text evidence="5">The sequence shown here is derived from an EMBL/GenBank/DDBJ whole genome shotgun (WGS) entry which is preliminary data.</text>
</comment>
<protein>
    <submittedName>
        <fullName evidence="5">Aldehyde-activating protein</fullName>
    </submittedName>
</protein>
<dbReference type="PANTHER" id="PTHR28620">
    <property type="entry name" value="CENTROMERE PROTEIN V"/>
    <property type="match status" value="1"/>
</dbReference>
<dbReference type="Proteomes" id="UP000070498">
    <property type="component" value="Unassembled WGS sequence"/>
</dbReference>
<evidence type="ECO:0000259" key="4">
    <source>
        <dbReference type="PROSITE" id="PS51891"/>
    </source>
</evidence>
<dbReference type="Pfam" id="PF04828">
    <property type="entry name" value="GFA"/>
    <property type="match status" value="1"/>
</dbReference>
<dbReference type="RefSeq" id="WP_067644565.1">
    <property type="nucleotide sequence ID" value="NZ_KQ961024.1"/>
</dbReference>
<gene>
    <name evidence="5" type="ORF">ATO67_03725</name>
</gene>
<dbReference type="InterPro" id="IPR011057">
    <property type="entry name" value="Mss4-like_sf"/>
</dbReference>
<sequence length="118" mass="12753">MATEHYHGSCQCGAVSFEVDADLDKTVTCNCSRCKRLGSVLTFAPKDKFTLLSGEDHLKEYLFNKKQIHHLFCGDCGIESFAYATAPDGSDVVAVNANCLDGVESRALKSHAYDGASV</sequence>
<feature type="domain" description="CENP-V/GFA" evidence="4">
    <location>
        <begin position="6"/>
        <end position="114"/>
    </location>
</feature>
<keyword evidence="2" id="KW-0479">Metal-binding</keyword>
<dbReference type="AlphaFoldDB" id="A0A135P4E6"/>
<dbReference type="PANTHER" id="PTHR28620:SF1">
    <property type="entry name" value="CENP-V_GFA DOMAIN-CONTAINING PROTEIN"/>
    <property type="match status" value="1"/>
</dbReference>
<evidence type="ECO:0000313" key="5">
    <source>
        <dbReference type="EMBL" id="KXG86276.1"/>
    </source>
</evidence>
<dbReference type="STRING" id="2052828.ATO67_03725"/>
<dbReference type="InterPro" id="IPR006913">
    <property type="entry name" value="CENP-V/GFA"/>
</dbReference>
<evidence type="ECO:0000256" key="2">
    <source>
        <dbReference type="ARBA" id="ARBA00022723"/>
    </source>
</evidence>
<comment type="similarity">
    <text evidence="1">Belongs to the Gfa family.</text>
</comment>
<dbReference type="EMBL" id="LNUW01000027">
    <property type="protein sequence ID" value="KXG86276.1"/>
    <property type="molecule type" value="Genomic_DNA"/>
</dbReference>
<evidence type="ECO:0000256" key="1">
    <source>
        <dbReference type="ARBA" id="ARBA00005495"/>
    </source>
</evidence>
<dbReference type="OrthoDB" id="9805575at2"/>
<organism evidence="5 6">
    <name type="scientific">Agrobacterium bohemicum</name>
    <dbReference type="NCBI Taxonomy" id="2052828"/>
    <lineage>
        <taxon>Bacteria</taxon>
        <taxon>Pseudomonadati</taxon>
        <taxon>Pseudomonadota</taxon>
        <taxon>Alphaproteobacteria</taxon>
        <taxon>Hyphomicrobiales</taxon>
        <taxon>Rhizobiaceae</taxon>
        <taxon>Rhizobium/Agrobacterium group</taxon>
        <taxon>Agrobacterium</taxon>
    </lineage>
</organism>
<evidence type="ECO:0000313" key="6">
    <source>
        <dbReference type="Proteomes" id="UP000070498"/>
    </source>
</evidence>
<reference evidence="5 6" key="1">
    <citation type="submission" date="2015-11" db="EMBL/GenBank/DDBJ databases">
        <title>Draft genome sequence of Agrobacterium sp. R89-1.</title>
        <authorList>
            <person name="Zahradnik J."/>
            <person name="Kyslikova E."/>
            <person name="Palyzova A."/>
            <person name="Kyslik P."/>
        </authorList>
    </citation>
    <scope>NUCLEOTIDE SEQUENCE [LARGE SCALE GENOMIC DNA]</scope>
    <source>
        <strain evidence="5 6">R89-1</strain>
    </source>
</reference>
<dbReference type="PROSITE" id="PS51891">
    <property type="entry name" value="CENP_V_GFA"/>
    <property type="match status" value="1"/>
</dbReference>
<dbReference type="GO" id="GO:0046872">
    <property type="term" value="F:metal ion binding"/>
    <property type="evidence" value="ECO:0007669"/>
    <property type="project" value="UniProtKB-KW"/>
</dbReference>
<accession>A0A135P4E6</accession>
<proteinExistence type="inferred from homology"/>
<dbReference type="InterPro" id="IPR052355">
    <property type="entry name" value="CENP-V-like"/>
</dbReference>
<evidence type="ECO:0000256" key="3">
    <source>
        <dbReference type="ARBA" id="ARBA00022833"/>
    </source>
</evidence>
<dbReference type="GO" id="GO:0016846">
    <property type="term" value="F:carbon-sulfur lyase activity"/>
    <property type="evidence" value="ECO:0007669"/>
    <property type="project" value="InterPro"/>
</dbReference>
<keyword evidence="6" id="KW-1185">Reference proteome</keyword>
<keyword evidence="3" id="KW-0862">Zinc</keyword>
<dbReference type="SUPFAM" id="SSF51316">
    <property type="entry name" value="Mss4-like"/>
    <property type="match status" value="1"/>
</dbReference>
<name>A0A135P4E6_9HYPH</name>
<dbReference type="Gene3D" id="2.170.150.70">
    <property type="match status" value="1"/>
</dbReference>